<keyword evidence="2" id="KW-0732">Signal</keyword>
<organism evidence="3 4">
    <name type="scientific">Henriciella barbarensis</name>
    <dbReference type="NCBI Taxonomy" id="86342"/>
    <lineage>
        <taxon>Bacteria</taxon>
        <taxon>Pseudomonadati</taxon>
        <taxon>Pseudomonadota</taxon>
        <taxon>Alphaproteobacteria</taxon>
        <taxon>Hyphomonadales</taxon>
        <taxon>Hyphomonadaceae</taxon>
        <taxon>Henriciella</taxon>
    </lineage>
</organism>
<sequence length="182" mass="19337">MTPREARKMRYLLLAGALALSACGGDAPDEEAQAVQPETGPMAGEDLPVEQQPLPEIVSPLAEADPLTPGNYCYFRHDANVTEGLEVMVNDDGTVSGDNWGIIHQEAAGYYAAFSTTLTSGMIDETAAVMFDTQTEVDGDSQRGSAVWYLAAEGAVPDGLDIMLEPAECEGLEERVQENGAP</sequence>
<reference evidence="3 4" key="1">
    <citation type="submission" date="2018-08" db="EMBL/GenBank/DDBJ databases">
        <title>Henriciella mobilis sp. nov., isolated from seawater.</title>
        <authorList>
            <person name="Cheng H."/>
            <person name="Wu Y.-H."/>
            <person name="Xu X.-W."/>
            <person name="Guo L.-L."/>
        </authorList>
    </citation>
    <scope>NUCLEOTIDE SEQUENCE [LARGE SCALE GENOMIC DNA]</scope>
    <source>
        <strain evidence="3 4">CCUG66934</strain>
    </source>
</reference>
<feature type="region of interest" description="Disordered" evidence="1">
    <location>
        <begin position="27"/>
        <end position="47"/>
    </location>
</feature>
<dbReference type="PROSITE" id="PS51257">
    <property type="entry name" value="PROKAR_LIPOPROTEIN"/>
    <property type="match status" value="1"/>
</dbReference>
<comment type="caution">
    <text evidence="3">The sequence shown here is derived from an EMBL/GenBank/DDBJ whole genome shotgun (WGS) entry which is preliminary data.</text>
</comment>
<keyword evidence="4" id="KW-1185">Reference proteome</keyword>
<protein>
    <submittedName>
        <fullName evidence="3">Uncharacterized protein</fullName>
    </submittedName>
</protein>
<gene>
    <name evidence="3" type="ORF">D1224_09750</name>
</gene>
<name>A0A399R1W4_9PROT</name>
<proteinExistence type="predicted"/>
<accession>A0A399R1W4</accession>
<feature type="signal peptide" evidence="2">
    <location>
        <begin position="1"/>
        <end position="27"/>
    </location>
</feature>
<evidence type="ECO:0000256" key="1">
    <source>
        <dbReference type="SAM" id="MobiDB-lite"/>
    </source>
</evidence>
<dbReference type="Proteomes" id="UP000265431">
    <property type="component" value="Unassembled WGS sequence"/>
</dbReference>
<evidence type="ECO:0000256" key="2">
    <source>
        <dbReference type="SAM" id="SignalP"/>
    </source>
</evidence>
<dbReference type="AlphaFoldDB" id="A0A399R1W4"/>
<evidence type="ECO:0000313" key="4">
    <source>
        <dbReference type="Proteomes" id="UP000265431"/>
    </source>
</evidence>
<dbReference type="EMBL" id="QWGB01000005">
    <property type="protein sequence ID" value="RIJ24494.1"/>
    <property type="molecule type" value="Genomic_DNA"/>
</dbReference>
<evidence type="ECO:0000313" key="3">
    <source>
        <dbReference type="EMBL" id="RIJ24494.1"/>
    </source>
</evidence>
<feature type="chain" id="PRO_5017189443" evidence="2">
    <location>
        <begin position="28"/>
        <end position="182"/>
    </location>
</feature>